<dbReference type="EMBL" id="JBHMBW010000104">
    <property type="protein sequence ID" value="MFB9631349.1"/>
    <property type="molecule type" value="Genomic_DNA"/>
</dbReference>
<organism evidence="1 2">
    <name type="scientific">Nonomuraea helvata</name>
    <dbReference type="NCBI Taxonomy" id="37484"/>
    <lineage>
        <taxon>Bacteria</taxon>
        <taxon>Bacillati</taxon>
        <taxon>Actinomycetota</taxon>
        <taxon>Actinomycetes</taxon>
        <taxon>Streptosporangiales</taxon>
        <taxon>Streptosporangiaceae</taxon>
        <taxon>Nonomuraea</taxon>
    </lineage>
</organism>
<gene>
    <name evidence="1" type="ORF">ACFFSA_50535</name>
</gene>
<accession>A0ABV5SI30</accession>
<sequence>MVEHRNVIAPEIAERYGRALTTVTDVWRKHPDWPAATGRRGRWNEYDAQAVDELIRRAFLRPPAPEEGSSDDLLTIADIAAYTGLARGTIDADISRGRIPPPDNTEDGKRWRRSIIDGVMSRRHGYRRAGTGKEAPEV</sequence>
<evidence type="ECO:0000313" key="2">
    <source>
        <dbReference type="Proteomes" id="UP001589532"/>
    </source>
</evidence>
<protein>
    <submittedName>
        <fullName evidence="1">Helix-turn-helix transcriptional regulator</fullName>
    </submittedName>
</protein>
<proteinExistence type="predicted"/>
<dbReference type="Proteomes" id="UP001589532">
    <property type="component" value="Unassembled WGS sequence"/>
</dbReference>
<name>A0ABV5SI30_9ACTN</name>
<comment type="caution">
    <text evidence="1">The sequence shown here is derived from an EMBL/GenBank/DDBJ whole genome shotgun (WGS) entry which is preliminary data.</text>
</comment>
<reference evidence="1 2" key="1">
    <citation type="submission" date="2024-09" db="EMBL/GenBank/DDBJ databases">
        <authorList>
            <person name="Sun Q."/>
            <person name="Mori K."/>
        </authorList>
    </citation>
    <scope>NUCLEOTIDE SEQUENCE [LARGE SCALE GENOMIC DNA]</scope>
    <source>
        <strain evidence="1 2">JCM 3143</strain>
    </source>
</reference>
<dbReference type="RefSeq" id="WP_344999960.1">
    <property type="nucleotide sequence ID" value="NZ_BAAAXV010000009.1"/>
</dbReference>
<evidence type="ECO:0000313" key="1">
    <source>
        <dbReference type="EMBL" id="MFB9631349.1"/>
    </source>
</evidence>
<keyword evidence="2" id="KW-1185">Reference proteome</keyword>